<dbReference type="OrthoDB" id="66510at2759"/>
<dbReference type="GeneID" id="37024968"/>
<keyword evidence="2" id="KW-1185">Reference proteome</keyword>
<dbReference type="STRING" id="1569628.A0A316UH99"/>
<dbReference type="AlphaFoldDB" id="A0A316UH99"/>
<reference evidence="1 2" key="1">
    <citation type="journal article" date="2018" name="Mol. Biol. Evol.">
        <title>Broad Genomic Sampling Reveals a Smut Pathogenic Ancestry of the Fungal Clade Ustilaginomycotina.</title>
        <authorList>
            <person name="Kijpornyongpan T."/>
            <person name="Mondo S.J."/>
            <person name="Barry K."/>
            <person name="Sandor L."/>
            <person name="Lee J."/>
            <person name="Lipzen A."/>
            <person name="Pangilinan J."/>
            <person name="LaButti K."/>
            <person name="Hainaut M."/>
            <person name="Henrissat B."/>
            <person name="Grigoriev I.V."/>
            <person name="Spatafora J.W."/>
            <person name="Aime M.C."/>
        </authorList>
    </citation>
    <scope>NUCLEOTIDE SEQUENCE [LARGE SCALE GENOMIC DNA]</scope>
    <source>
        <strain evidence="1 2">MCA 5214</strain>
    </source>
</reference>
<proteinExistence type="predicted"/>
<accession>A0A316UH99</accession>
<name>A0A316UH99_9BASI</name>
<evidence type="ECO:0000313" key="1">
    <source>
        <dbReference type="EMBL" id="PWN24570.1"/>
    </source>
</evidence>
<dbReference type="Pfam" id="PF09814">
    <property type="entry name" value="HECT_2"/>
    <property type="match status" value="1"/>
</dbReference>
<protein>
    <submittedName>
        <fullName evidence="1">Uncharacterized protein</fullName>
    </submittedName>
</protein>
<organism evidence="1 2">
    <name type="scientific">Jaminaea rosea</name>
    <dbReference type="NCBI Taxonomy" id="1569628"/>
    <lineage>
        <taxon>Eukaryota</taxon>
        <taxon>Fungi</taxon>
        <taxon>Dikarya</taxon>
        <taxon>Basidiomycota</taxon>
        <taxon>Ustilaginomycotina</taxon>
        <taxon>Exobasidiomycetes</taxon>
        <taxon>Microstromatales</taxon>
        <taxon>Microstromatales incertae sedis</taxon>
        <taxon>Jaminaea</taxon>
    </lineage>
</organism>
<dbReference type="Proteomes" id="UP000245884">
    <property type="component" value="Unassembled WGS sequence"/>
</dbReference>
<dbReference type="RefSeq" id="XP_025359182.1">
    <property type="nucleotide sequence ID" value="XM_025503145.1"/>
</dbReference>
<dbReference type="EMBL" id="KZ819680">
    <property type="protein sequence ID" value="PWN24570.1"/>
    <property type="molecule type" value="Genomic_DNA"/>
</dbReference>
<gene>
    <name evidence="1" type="ORF">BDZ90DRAFT_100193</name>
</gene>
<sequence length="223" mass="24244">MLGEGVGAANWQIQPPFDVVVTLDTADGEREQQSLRMPCQLCPNQSGDLSVSILNTVKLRAETRTAAPSTLPIPTSHAYLSHSHLSTTLPPSLNCSTCLQPLLIPPPSAKFIAMPSEHWEELIDSWMCHGDQRLNVSVTQGREGLEEGRRIAAGEGRVGDAWVAWDTSAVPDGAIIDLQEVSKGDKRCGMIRRKRAWHGVMDTKKVDVDSDRASACLEPIDGP</sequence>
<evidence type="ECO:0000313" key="2">
    <source>
        <dbReference type="Proteomes" id="UP000245884"/>
    </source>
</evidence>
<dbReference type="InterPro" id="IPR019193">
    <property type="entry name" value="UBQ-conj_enz_E2-bd_prot"/>
</dbReference>